<evidence type="ECO:0000313" key="3">
    <source>
        <dbReference type="EMBL" id="CAG9086956.1"/>
    </source>
</evidence>
<dbReference type="Proteomes" id="UP000653454">
    <property type="component" value="Unassembled WGS sequence"/>
</dbReference>
<dbReference type="GO" id="GO:0003906">
    <property type="term" value="F:DNA-(apurinic or apyrimidinic site) endonuclease activity"/>
    <property type="evidence" value="ECO:0007669"/>
    <property type="project" value="InterPro"/>
</dbReference>
<dbReference type="InterPro" id="IPR019406">
    <property type="entry name" value="APLF_PBZ"/>
</dbReference>
<proteinExistence type="predicted"/>
<dbReference type="Pfam" id="PF10283">
    <property type="entry name" value="zf-CCHH"/>
    <property type="match status" value="1"/>
</dbReference>
<dbReference type="SUPFAM" id="SSF49879">
    <property type="entry name" value="SMAD/FHA domain"/>
    <property type="match status" value="1"/>
</dbReference>
<feature type="domain" description="PBZ-type" evidence="2">
    <location>
        <begin position="282"/>
        <end position="307"/>
    </location>
</feature>
<organism evidence="3 4">
    <name type="scientific">Plutella xylostella</name>
    <name type="common">Diamondback moth</name>
    <name type="synonym">Plutella maculipennis</name>
    <dbReference type="NCBI Taxonomy" id="51655"/>
    <lineage>
        <taxon>Eukaryota</taxon>
        <taxon>Metazoa</taxon>
        <taxon>Ecdysozoa</taxon>
        <taxon>Arthropoda</taxon>
        <taxon>Hexapoda</taxon>
        <taxon>Insecta</taxon>
        <taxon>Pterygota</taxon>
        <taxon>Neoptera</taxon>
        <taxon>Endopterygota</taxon>
        <taxon>Lepidoptera</taxon>
        <taxon>Glossata</taxon>
        <taxon>Ditrysia</taxon>
        <taxon>Yponomeutoidea</taxon>
        <taxon>Plutellidae</taxon>
        <taxon>Plutella</taxon>
    </lineage>
</organism>
<reference evidence="3" key="1">
    <citation type="submission" date="2020-11" db="EMBL/GenBank/DDBJ databases">
        <authorList>
            <person name="Whiteford S."/>
        </authorList>
    </citation>
    <scope>NUCLEOTIDE SEQUENCE</scope>
</reference>
<evidence type="ECO:0000256" key="1">
    <source>
        <dbReference type="SAM" id="MobiDB-lite"/>
    </source>
</evidence>
<dbReference type="PANTHER" id="PTHR21315">
    <property type="entry name" value="APRATAXIN AND PNK-LIKE FACTOR-RELATED"/>
    <property type="match status" value="1"/>
</dbReference>
<name>A0A8S4D1B3_PLUXY</name>
<gene>
    <name evidence="3" type="ORF">PLXY2_LOCUS100</name>
</gene>
<sequence length="397" mass="43103">MSKRHVIVDIFHCEDRRVSRRHGELRVAAGAVALHALHQNPCFYIKKETEDTEILRKDETVNLSNGDRFGLLPGSYWYELLELPDSVEPTTTPALTTSGSPTDTACGHTVGEPHKESPTLTQSSTEAPADPNESAVLDFQLNDTLQADPAPGSPSLLGRDEQSAGAAAVTCESDCEAGQAAGKRRHATSDEEAAGKRPRTASSHWPVKTEPPDGMPDVPELKPDVLEAKLDAPDVKPDSPDVKPDVSKIDIGASAPGPSTAAPPPAPPAGASPAPPADGFPRERCFYGADCYRKNPVHRATYRHPGDADWAGAGAGGEPCRWGAACRRRDPRHWEQAHHPPGTSRPRPALRVHAVCLHIHPRDELQDELYDELDNEFEDELDYDSGLDRSVDQDYEF</sequence>
<dbReference type="InterPro" id="IPR008984">
    <property type="entry name" value="SMAD_FHA_dom_sf"/>
</dbReference>
<feature type="region of interest" description="Disordered" evidence="1">
    <location>
        <begin position="88"/>
        <end position="131"/>
    </location>
</feature>
<dbReference type="GO" id="GO:0006302">
    <property type="term" value="P:double-strand break repair"/>
    <property type="evidence" value="ECO:0007669"/>
    <property type="project" value="InterPro"/>
</dbReference>
<keyword evidence="4" id="KW-1185">Reference proteome</keyword>
<feature type="compositionally biased region" description="Pro residues" evidence="1">
    <location>
        <begin position="261"/>
        <end position="277"/>
    </location>
</feature>
<dbReference type="AlphaFoldDB" id="A0A8S4D1B3"/>
<dbReference type="InterPro" id="IPR039253">
    <property type="entry name" value="APLF"/>
</dbReference>
<dbReference type="GO" id="GO:0035861">
    <property type="term" value="C:site of double-strand break"/>
    <property type="evidence" value="ECO:0007669"/>
    <property type="project" value="TreeGrafter"/>
</dbReference>
<feature type="region of interest" description="Disordered" evidence="1">
    <location>
        <begin position="144"/>
        <end position="164"/>
    </location>
</feature>
<dbReference type="Gene3D" id="2.60.200.20">
    <property type="match status" value="1"/>
</dbReference>
<evidence type="ECO:0000313" key="4">
    <source>
        <dbReference type="Proteomes" id="UP000653454"/>
    </source>
</evidence>
<dbReference type="PANTHER" id="PTHR21315:SF2">
    <property type="entry name" value="APRATAXIN AND PNK-LIKE FACTOR"/>
    <property type="match status" value="1"/>
</dbReference>
<comment type="caution">
    <text evidence="3">The sequence shown here is derived from an EMBL/GenBank/DDBJ whole genome shotgun (WGS) entry which is preliminary data.</text>
</comment>
<evidence type="ECO:0000259" key="2">
    <source>
        <dbReference type="Pfam" id="PF10283"/>
    </source>
</evidence>
<dbReference type="EMBL" id="CAJHNJ030000001">
    <property type="protein sequence ID" value="CAG9086956.1"/>
    <property type="molecule type" value="Genomic_DNA"/>
</dbReference>
<dbReference type="GO" id="GO:0005634">
    <property type="term" value="C:nucleus"/>
    <property type="evidence" value="ECO:0007669"/>
    <property type="project" value="TreeGrafter"/>
</dbReference>
<dbReference type="GO" id="GO:0008408">
    <property type="term" value="F:3'-5' exonuclease activity"/>
    <property type="evidence" value="ECO:0007669"/>
    <property type="project" value="InterPro"/>
</dbReference>
<feature type="compositionally biased region" description="Polar residues" evidence="1">
    <location>
        <begin position="88"/>
        <end position="103"/>
    </location>
</feature>
<accession>A0A8S4D1B3</accession>
<protein>
    <submittedName>
        <fullName evidence="3">(diamondback moth) hypothetical protein</fullName>
    </submittedName>
</protein>
<feature type="compositionally biased region" description="Basic and acidic residues" evidence="1">
    <location>
        <begin position="219"/>
        <end position="248"/>
    </location>
</feature>
<feature type="region of interest" description="Disordered" evidence="1">
    <location>
        <begin position="179"/>
        <end position="277"/>
    </location>
</feature>
<dbReference type="CDD" id="cd22671">
    <property type="entry name" value="FHA_APTX-like"/>
    <property type="match status" value="1"/>
</dbReference>